<organism evidence="1 2">
    <name type="scientific">Pelomonas margarita</name>
    <dbReference type="NCBI Taxonomy" id="3299031"/>
    <lineage>
        <taxon>Bacteria</taxon>
        <taxon>Pseudomonadati</taxon>
        <taxon>Pseudomonadota</taxon>
        <taxon>Betaproteobacteria</taxon>
        <taxon>Burkholderiales</taxon>
        <taxon>Sphaerotilaceae</taxon>
        <taxon>Roseateles</taxon>
    </lineage>
</organism>
<gene>
    <name evidence="1" type="ORF">ACG0Z3_22225</name>
</gene>
<dbReference type="RefSeq" id="WP_394402006.1">
    <property type="nucleotide sequence ID" value="NZ_JBIGHW010000022.1"/>
</dbReference>
<accession>A0ABW7FQ12</accession>
<dbReference type="Pfam" id="PF20043">
    <property type="entry name" value="DUF6445"/>
    <property type="match status" value="1"/>
</dbReference>
<reference evidence="1 2" key="1">
    <citation type="submission" date="2024-08" db="EMBL/GenBank/DDBJ databases">
        <authorList>
            <person name="Lu H."/>
        </authorList>
    </citation>
    <scope>NUCLEOTIDE SEQUENCE [LARGE SCALE GENOMIC DNA]</scope>
    <source>
        <strain evidence="1 2">LKC17W</strain>
    </source>
</reference>
<keyword evidence="2" id="KW-1185">Reference proteome</keyword>
<comment type="caution">
    <text evidence="1">The sequence shown here is derived from an EMBL/GenBank/DDBJ whole genome shotgun (WGS) entry which is preliminary data.</text>
</comment>
<name>A0ABW7FQ12_9BURK</name>
<proteinExistence type="predicted"/>
<dbReference type="EMBL" id="JBIGHW010000022">
    <property type="protein sequence ID" value="MFG6443416.1"/>
    <property type="molecule type" value="Genomic_DNA"/>
</dbReference>
<protein>
    <submittedName>
        <fullName evidence="1">DUF6445 family protein</fullName>
    </submittedName>
</protein>
<evidence type="ECO:0000313" key="2">
    <source>
        <dbReference type="Proteomes" id="UP001606301"/>
    </source>
</evidence>
<dbReference type="InterPro" id="IPR045617">
    <property type="entry name" value="DUF6445"/>
</dbReference>
<sequence>MPSIPEPFAIRMPPDIRSVRVGEHAVVVIDDFLADPQALLDAACAATFEPLPGAAERKGYPGLRAPAPAAYSEQLTELLEPLIKLNFDVPEALPVKKTPCTFSLTTLAPLALGPLQRVPHFDASTPHYMAVLLYLCDERHGGTAFYRHRATGLQQITAAERERFGAVLYDEVAHQPPPARYFAEGDEYFELLGLLPARFNRLAIYRGSLLHTAVVNPQRSLSPDPRAGRLTVNTFYDF</sequence>
<evidence type="ECO:0000313" key="1">
    <source>
        <dbReference type="EMBL" id="MFG6443416.1"/>
    </source>
</evidence>
<dbReference type="Proteomes" id="UP001606301">
    <property type="component" value="Unassembled WGS sequence"/>
</dbReference>